<proteinExistence type="inferred from homology"/>
<organism evidence="5 6">
    <name type="scientific">Xylaria hypoxylon</name>
    <dbReference type="NCBI Taxonomy" id="37992"/>
    <lineage>
        <taxon>Eukaryota</taxon>
        <taxon>Fungi</taxon>
        <taxon>Dikarya</taxon>
        <taxon>Ascomycota</taxon>
        <taxon>Pezizomycotina</taxon>
        <taxon>Sordariomycetes</taxon>
        <taxon>Xylariomycetidae</taxon>
        <taxon>Xylariales</taxon>
        <taxon>Xylariaceae</taxon>
        <taxon>Xylaria</taxon>
    </lineage>
</organism>
<name>A0A4Z0YZA8_9PEZI</name>
<accession>A0A4Z0YZA8</accession>
<keyword evidence="6" id="KW-1185">Reference proteome</keyword>
<evidence type="ECO:0000256" key="4">
    <source>
        <dbReference type="SAM" id="MobiDB-lite"/>
    </source>
</evidence>
<gene>
    <name evidence="5" type="ORF">E0Z10_g6105</name>
</gene>
<dbReference type="InterPro" id="IPR013633">
    <property type="entry name" value="NRDE-2"/>
</dbReference>
<evidence type="ECO:0000313" key="5">
    <source>
        <dbReference type="EMBL" id="TGJ82646.1"/>
    </source>
</evidence>
<dbReference type="AlphaFoldDB" id="A0A4Z0YZA8"/>
<reference evidence="5 6" key="1">
    <citation type="submission" date="2019-03" db="EMBL/GenBank/DDBJ databases">
        <title>Draft genome sequence of Xylaria hypoxylon DSM 108379, a ubiquitous saprotrophic-parasitic fungi on hardwood.</title>
        <authorList>
            <person name="Buettner E."/>
            <person name="Leonhardt S."/>
            <person name="Gebauer A.M."/>
            <person name="Liers C."/>
            <person name="Hofrichter M."/>
            <person name="Kellner H."/>
        </authorList>
    </citation>
    <scope>NUCLEOTIDE SEQUENCE [LARGE SCALE GENOMIC DNA]</scope>
    <source>
        <strain evidence="5 6">DSM 108379</strain>
    </source>
</reference>
<keyword evidence="3" id="KW-0539">Nucleus</keyword>
<evidence type="ECO:0000313" key="6">
    <source>
        <dbReference type="Proteomes" id="UP000297716"/>
    </source>
</evidence>
<dbReference type="PANTHER" id="PTHR13471">
    <property type="entry name" value="TETRATRICOPEPTIDE-LIKE HELICAL"/>
    <property type="match status" value="1"/>
</dbReference>
<comment type="similarity">
    <text evidence="2">Belongs to the NRDE2 family.</text>
</comment>
<protein>
    <recommendedName>
        <fullName evidence="7">DUF1740-domain-containing protein</fullName>
    </recommendedName>
</protein>
<feature type="region of interest" description="Disordered" evidence="4">
    <location>
        <begin position="1"/>
        <end position="87"/>
    </location>
</feature>
<dbReference type="Pfam" id="PF08424">
    <property type="entry name" value="NRDE-2"/>
    <property type="match status" value="1"/>
</dbReference>
<comment type="caution">
    <text evidence="5">The sequence shown here is derived from an EMBL/GenBank/DDBJ whole genome shotgun (WGS) entry which is preliminary data.</text>
</comment>
<evidence type="ECO:0008006" key="7">
    <source>
        <dbReference type="Google" id="ProtNLM"/>
    </source>
</evidence>
<dbReference type="SUPFAM" id="SSF48452">
    <property type="entry name" value="TPR-like"/>
    <property type="match status" value="1"/>
</dbReference>
<dbReference type="STRING" id="37992.A0A4Z0YZA8"/>
<comment type="subcellular location">
    <subcellularLocation>
        <location evidence="1">Nucleus</location>
    </subcellularLocation>
</comment>
<evidence type="ECO:0000256" key="2">
    <source>
        <dbReference type="ARBA" id="ARBA00009265"/>
    </source>
</evidence>
<evidence type="ECO:0000256" key="1">
    <source>
        <dbReference type="ARBA" id="ARBA00004123"/>
    </source>
</evidence>
<sequence>MSSSREKGRRSTVPKFASFKPKPTDIIQHVSEAAADKSKHAKHHVAQTSDRQPHRHLAVGLDAVPKSASHPSPTPQQPSEWKLDGNSSYCLDKRGDGLITRYGSNDRSRIPGYRRIGNGRILGADGFMKVEKLGSREEFFIRNYYESSSLLSSDKKSLLARGIRPDSQPIRIRRKKSENDVATEDYVSFNPSRKRKQDGSASEESSDHEGPSYRSIHGKSNNHEHSDSDEEYDSNAPEDVLNKSMSDPIAMRSIELSRKVRQCPEDVESWLELVDHQNSLLDFQSGARAPTVAEIKSFADIKLSLLEQALAHINDDGHREKLNLKIMVEGPKVWEFKVTLKKFTGIMQKYPNSFELWKLYINFLQTTLSACRYDEIKRLYTDKLQSLGKELLNISTVPEQIERSKQIIHVFLRLTRFLADAGFVDLASAAWQASLELNLARPSTLSPIGWEISFQEYWESEIPRLGEDGWQGWATFVNDVTAQEPPNPNTSKLLVPPTTRDGYRAWLTMELNSAQNATIPARTLDEGAEDDPFRVVMFTDLQNILLYFPTDVVPHLQSQLMDAFLIFCRLPPILQDGNLIGEAARDSFLVRSAQDVPFAHLLSKDSANCSEDQQNKSPEFFYEVQQMSLTAEVLFPSTQWFKYVDQIHQKIPLGSYRWVATTLKQLVRVIRTGRLGPYALAFESINEPGNEKKSAKALLKQDPLNVDLYLGYSNLERERNNKATARSVLSAALGLPSILDHDRARLSIRAAWLELDDGNRVKAVLHLCHLIEDGPNSDSAQISELTEATSSQILKAKQFLVTKRDYKTSSGEIAQAVIYAEGLVLLEYLTQRSEKEPISQKQGDISSAILRITQCSEDLVSRGQQHSLSHERFLQSSAHLLYYHATHGPFRSGLLREQLTQYLSYFPSNTIFLSLFAWREERLSVNDRVRSLLQDHVLARANESLSSHVFAISYELRTGNAHSTRAAFERSLSSEVCTHHIGLWVAYIRFCHSRKELRAKSKAVFYRAIQACPWSKDVFMEAFGTLVREMDSAELKSVYATMCEKGLRIHVEMDGFVENWRKEQKEAEREKGAKSRKR</sequence>
<evidence type="ECO:0000256" key="3">
    <source>
        <dbReference type="ARBA" id="ARBA00023242"/>
    </source>
</evidence>
<dbReference type="PANTHER" id="PTHR13471:SF0">
    <property type="entry name" value="NUCLEAR EXOSOME REGULATOR NRDE2"/>
    <property type="match status" value="1"/>
</dbReference>
<dbReference type="GO" id="GO:0071013">
    <property type="term" value="C:catalytic step 2 spliceosome"/>
    <property type="evidence" value="ECO:0007669"/>
    <property type="project" value="TreeGrafter"/>
</dbReference>
<dbReference type="GO" id="GO:1902369">
    <property type="term" value="P:negative regulation of RNA catabolic process"/>
    <property type="evidence" value="ECO:0007669"/>
    <property type="project" value="TreeGrafter"/>
</dbReference>
<dbReference type="Gene3D" id="1.25.40.10">
    <property type="entry name" value="Tetratricopeptide repeat domain"/>
    <property type="match status" value="1"/>
</dbReference>
<dbReference type="InterPro" id="IPR011990">
    <property type="entry name" value="TPR-like_helical_dom_sf"/>
</dbReference>
<feature type="region of interest" description="Disordered" evidence="4">
    <location>
        <begin position="169"/>
        <end position="242"/>
    </location>
</feature>
<dbReference type="OrthoDB" id="297219at2759"/>
<dbReference type="GO" id="GO:0031048">
    <property type="term" value="P:regulatory ncRNA-mediated heterochromatin formation"/>
    <property type="evidence" value="ECO:0007669"/>
    <property type="project" value="TreeGrafter"/>
</dbReference>
<dbReference type="EMBL" id="SKBN01000120">
    <property type="protein sequence ID" value="TGJ82646.1"/>
    <property type="molecule type" value="Genomic_DNA"/>
</dbReference>
<dbReference type="Proteomes" id="UP000297716">
    <property type="component" value="Unassembled WGS sequence"/>
</dbReference>